<reference evidence="8" key="1">
    <citation type="submission" date="2023-10" db="EMBL/GenBank/DDBJ databases">
        <authorList>
            <person name="Domelevo Entfellner J.-B."/>
        </authorList>
    </citation>
    <scope>NUCLEOTIDE SEQUENCE</scope>
</reference>
<dbReference type="Proteomes" id="UP001189624">
    <property type="component" value="Chromosome 1"/>
</dbReference>
<evidence type="ECO:0000259" key="6">
    <source>
        <dbReference type="PROSITE" id="PS50927"/>
    </source>
</evidence>
<dbReference type="SUPFAM" id="SSF51110">
    <property type="entry name" value="alpha-D-mannose-specific plant lectins"/>
    <property type="match status" value="1"/>
</dbReference>
<keyword evidence="9" id="KW-1185">Reference proteome</keyword>
<dbReference type="GO" id="GO:0005524">
    <property type="term" value="F:ATP binding"/>
    <property type="evidence" value="ECO:0007669"/>
    <property type="project" value="InterPro"/>
</dbReference>
<keyword evidence="4" id="KW-0812">Transmembrane</keyword>
<dbReference type="PROSITE" id="PS50948">
    <property type="entry name" value="PAN"/>
    <property type="match status" value="1"/>
</dbReference>
<dbReference type="PROSITE" id="PS50927">
    <property type="entry name" value="BULB_LECTIN"/>
    <property type="match status" value="1"/>
</dbReference>
<proteinExistence type="predicted"/>
<evidence type="ECO:0000259" key="7">
    <source>
        <dbReference type="PROSITE" id="PS50948"/>
    </source>
</evidence>
<sequence length="516" mass="57906">MLNTDTLLQGHEFTSSDRLISSSGSYTLSFFQYEGSQDFYLGIRLSANASSSNYFWIANRDMPIHDPAALLTIDEFGNLKIISNVGRNSTIMLYSSDADREISNSTSISAIMQDNGNFMFRETNQDGSLKRILWQSFDHLSHVLIMGMKLGFDSKTGHNWSITSSRSDKSYLSGSFTLGLDPKTKQLVIWWRGNVFWSSGQWSNGSFANLKAPLYQKDFSFEYYSDENETYVTYLAEYIVLDPSGSMYGSVSGASYSCISNYFLSGCSKPSVPKCRDHDSLNWGSWDSYGVMSGKGFQFDESENLTNFDCWMKCLNNCTCEAYSYVNEDETGCEIWSRNSANFMATNNLTAGGRHIYFLTIKKGKAKIWIILSAIVGALILIILCVSCNKLWRKLKQNVENRKKRTKLLSEIGGNTAISIAYNEKREQKKDGKTSDDMHIFDFQTILEATANFSSSNKIGEGGFGPVYKGKLPSGQEVAIKRLSQSSGQGLIEFKNEATLIRLYVSGVRYDGCRLN</sequence>
<protein>
    <submittedName>
        <fullName evidence="8">Uncharacterized protein</fullName>
    </submittedName>
</protein>
<dbReference type="Gramene" id="rna-AYBTSS11_LOCUS2272">
    <property type="protein sequence ID" value="CAJ1865003.1"/>
    <property type="gene ID" value="gene-AYBTSS11_LOCUS2272"/>
</dbReference>
<dbReference type="InterPro" id="IPR000719">
    <property type="entry name" value="Prot_kinase_dom"/>
</dbReference>
<feature type="transmembrane region" description="Helical" evidence="4">
    <location>
        <begin position="368"/>
        <end position="392"/>
    </location>
</feature>
<dbReference type="Gene3D" id="3.30.200.20">
    <property type="entry name" value="Phosphorylase Kinase, domain 1"/>
    <property type="match status" value="1"/>
</dbReference>
<evidence type="ECO:0000256" key="1">
    <source>
        <dbReference type="ARBA" id="ARBA00022729"/>
    </source>
</evidence>
<evidence type="ECO:0000256" key="2">
    <source>
        <dbReference type="ARBA" id="ARBA00023157"/>
    </source>
</evidence>
<dbReference type="SMART" id="SM00108">
    <property type="entry name" value="B_lectin"/>
    <property type="match status" value="1"/>
</dbReference>
<keyword evidence="4" id="KW-0472">Membrane</keyword>
<gene>
    <name evidence="8" type="ORF">AYBTSS11_LOCUS2272</name>
</gene>
<feature type="domain" description="Apple" evidence="7">
    <location>
        <begin position="275"/>
        <end position="362"/>
    </location>
</feature>
<accession>A0AA86RW78</accession>
<keyword evidence="1" id="KW-0732">Signal</keyword>
<dbReference type="InterPro" id="IPR003609">
    <property type="entry name" value="Pan_app"/>
</dbReference>
<evidence type="ECO:0000259" key="5">
    <source>
        <dbReference type="PROSITE" id="PS50011"/>
    </source>
</evidence>
<dbReference type="SUPFAM" id="SSF56112">
    <property type="entry name" value="Protein kinase-like (PK-like)"/>
    <property type="match status" value="1"/>
</dbReference>
<dbReference type="AlphaFoldDB" id="A0AA86RW78"/>
<dbReference type="InterPro" id="IPR001480">
    <property type="entry name" value="Bulb-type_lectin_dom"/>
</dbReference>
<dbReference type="GO" id="GO:0004672">
    <property type="term" value="F:protein kinase activity"/>
    <property type="evidence" value="ECO:0007669"/>
    <property type="project" value="InterPro"/>
</dbReference>
<dbReference type="Gene3D" id="2.90.10.10">
    <property type="entry name" value="Bulb-type lectin domain"/>
    <property type="match status" value="1"/>
</dbReference>
<keyword evidence="2" id="KW-1015">Disulfide bond</keyword>
<dbReference type="EMBL" id="OY731398">
    <property type="protein sequence ID" value="CAJ1865003.1"/>
    <property type="molecule type" value="Genomic_DNA"/>
</dbReference>
<dbReference type="InterPro" id="IPR036426">
    <property type="entry name" value="Bulb-type_lectin_dom_sf"/>
</dbReference>
<keyword evidence="3" id="KW-0325">Glycoprotein</keyword>
<evidence type="ECO:0000313" key="8">
    <source>
        <dbReference type="EMBL" id="CAJ1865003.1"/>
    </source>
</evidence>
<evidence type="ECO:0000256" key="3">
    <source>
        <dbReference type="ARBA" id="ARBA00023180"/>
    </source>
</evidence>
<dbReference type="SMART" id="SM00473">
    <property type="entry name" value="PAN_AP"/>
    <property type="match status" value="1"/>
</dbReference>
<name>A0AA86RW78_9FABA</name>
<dbReference type="PANTHER" id="PTHR32444">
    <property type="entry name" value="BULB-TYPE LECTIN DOMAIN-CONTAINING PROTEIN"/>
    <property type="match status" value="1"/>
</dbReference>
<dbReference type="PANTHER" id="PTHR32444:SF226">
    <property type="entry name" value="BULB-TYPE LECTIN DOMAIN-CONTAINING PROTEIN"/>
    <property type="match status" value="1"/>
</dbReference>
<dbReference type="PROSITE" id="PS50011">
    <property type="entry name" value="PROTEIN_KINASE_DOM"/>
    <property type="match status" value="1"/>
</dbReference>
<organism evidence="8 9">
    <name type="scientific">Sphenostylis stenocarpa</name>
    <dbReference type="NCBI Taxonomy" id="92480"/>
    <lineage>
        <taxon>Eukaryota</taxon>
        <taxon>Viridiplantae</taxon>
        <taxon>Streptophyta</taxon>
        <taxon>Embryophyta</taxon>
        <taxon>Tracheophyta</taxon>
        <taxon>Spermatophyta</taxon>
        <taxon>Magnoliopsida</taxon>
        <taxon>eudicotyledons</taxon>
        <taxon>Gunneridae</taxon>
        <taxon>Pentapetalae</taxon>
        <taxon>rosids</taxon>
        <taxon>fabids</taxon>
        <taxon>Fabales</taxon>
        <taxon>Fabaceae</taxon>
        <taxon>Papilionoideae</taxon>
        <taxon>50 kb inversion clade</taxon>
        <taxon>NPAAA clade</taxon>
        <taxon>indigoferoid/millettioid clade</taxon>
        <taxon>Phaseoleae</taxon>
        <taxon>Sphenostylis</taxon>
    </lineage>
</organism>
<dbReference type="Pfam" id="PF08276">
    <property type="entry name" value="PAN_2"/>
    <property type="match status" value="1"/>
</dbReference>
<feature type="domain" description="Protein kinase" evidence="5">
    <location>
        <begin position="453"/>
        <end position="516"/>
    </location>
</feature>
<dbReference type="InterPro" id="IPR011009">
    <property type="entry name" value="Kinase-like_dom_sf"/>
</dbReference>
<evidence type="ECO:0000313" key="9">
    <source>
        <dbReference type="Proteomes" id="UP001189624"/>
    </source>
</evidence>
<feature type="domain" description="Bulb-type lectin" evidence="6">
    <location>
        <begin position="4"/>
        <end position="133"/>
    </location>
</feature>
<keyword evidence="4" id="KW-1133">Transmembrane helix</keyword>
<evidence type="ECO:0000256" key="4">
    <source>
        <dbReference type="SAM" id="Phobius"/>
    </source>
</evidence>
<dbReference type="Pfam" id="PF01453">
    <property type="entry name" value="B_lectin"/>
    <property type="match status" value="1"/>
</dbReference>